<keyword evidence="4 5" id="KW-0413">Isomerase</keyword>
<feature type="domain" description="PPIase FKBP-type" evidence="8">
    <location>
        <begin position="179"/>
        <end position="275"/>
    </location>
</feature>
<gene>
    <name evidence="9" type="ORF">Cvel_23377</name>
</gene>
<evidence type="ECO:0000256" key="5">
    <source>
        <dbReference type="PROSITE-ProRule" id="PRU00277"/>
    </source>
</evidence>
<dbReference type="EMBL" id="CDMZ01001550">
    <property type="protein sequence ID" value="CEM34274.1"/>
    <property type="molecule type" value="Genomic_DNA"/>
</dbReference>
<sequence length="295" mass="31992">MQRRRSTLSAGRGLLFLVCFCFFSSTPVSAFTLTPHQRRLSLSTRTGSSSSRLYAQNDYTKLEEAAGQPSRGRRELFNSLLGALVFSVSVSSPLAASVSRALAEETAEEAPKPKKKSIAEIRAEAELASRPTGGKDTRPKRVARNDRPVDLTKYTQVPGGDGIAYLDEQRGSGDPPQLKDRVAIHYELECEGRQVYSTRQSDYGLGGLPFAFNWGIYKGPGSFFEYVQKGMDGMKLGGTRRIFVPGSIAFGGKGAGPDAPPGADVEFYVTLLSLKRKGTDENLSLPGMQAAVNPR</sequence>
<dbReference type="PANTHER" id="PTHR43811:SF19">
    <property type="entry name" value="39 KDA FK506-BINDING NUCLEAR PROTEIN"/>
    <property type="match status" value="1"/>
</dbReference>
<keyword evidence="3 5" id="KW-0697">Rotamase</keyword>
<evidence type="ECO:0000256" key="2">
    <source>
        <dbReference type="ARBA" id="ARBA00013194"/>
    </source>
</evidence>
<feature type="chain" id="PRO_5005191013" description="peptidylprolyl isomerase" evidence="7">
    <location>
        <begin position="31"/>
        <end position="295"/>
    </location>
</feature>
<organism evidence="9">
    <name type="scientific">Chromera velia CCMP2878</name>
    <dbReference type="NCBI Taxonomy" id="1169474"/>
    <lineage>
        <taxon>Eukaryota</taxon>
        <taxon>Sar</taxon>
        <taxon>Alveolata</taxon>
        <taxon>Colpodellida</taxon>
        <taxon>Chromeraceae</taxon>
        <taxon>Chromera</taxon>
    </lineage>
</organism>
<dbReference type="AlphaFoldDB" id="A0A0G4GUN6"/>
<evidence type="ECO:0000256" key="3">
    <source>
        <dbReference type="ARBA" id="ARBA00023110"/>
    </source>
</evidence>
<proteinExistence type="predicted"/>
<dbReference type="VEuPathDB" id="CryptoDB:Cvel_23377"/>
<evidence type="ECO:0000256" key="4">
    <source>
        <dbReference type="ARBA" id="ARBA00023235"/>
    </source>
</evidence>
<feature type="signal peptide" evidence="7">
    <location>
        <begin position="1"/>
        <end position="30"/>
    </location>
</feature>
<comment type="catalytic activity">
    <reaction evidence="1 5">
        <text>[protein]-peptidylproline (omega=180) = [protein]-peptidylproline (omega=0)</text>
        <dbReference type="Rhea" id="RHEA:16237"/>
        <dbReference type="Rhea" id="RHEA-COMP:10747"/>
        <dbReference type="Rhea" id="RHEA-COMP:10748"/>
        <dbReference type="ChEBI" id="CHEBI:83833"/>
        <dbReference type="ChEBI" id="CHEBI:83834"/>
        <dbReference type="EC" id="5.2.1.8"/>
    </reaction>
</comment>
<dbReference type="PROSITE" id="PS50059">
    <property type="entry name" value="FKBP_PPIASE"/>
    <property type="match status" value="1"/>
</dbReference>
<evidence type="ECO:0000256" key="1">
    <source>
        <dbReference type="ARBA" id="ARBA00000971"/>
    </source>
</evidence>
<protein>
    <recommendedName>
        <fullName evidence="2 5">peptidylprolyl isomerase</fullName>
        <ecNumber evidence="2 5">5.2.1.8</ecNumber>
    </recommendedName>
</protein>
<dbReference type="SUPFAM" id="SSF54534">
    <property type="entry name" value="FKBP-like"/>
    <property type="match status" value="1"/>
</dbReference>
<evidence type="ECO:0000313" key="9">
    <source>
        <dbReference type="EMBL" id="CEM34274.1"/>
    </source>
</evidence>
<name>A0A0G4GUN6_9ALVE</name>
<dbReference type="Pfam" id="PF00254">
    <property type="entry name" value="FKBP_C"/>
    <property type="match status" value="1"/>
</dbReference>
<evidence type="ECO:0000256" key="7">
    <source>
        <dbReference type="SAM" id="SignalP"/>
    </source>
</evidence>
<dbReference type="EC" id="5.2.1.8" evidence="2 5"/>
<dbReference type="PANTHER" id="PTHR43811">
    <property type="entry name" value="FKBP-TYPE PEPTIDYL-PROLYL CIS-TRANS ISOMERASE FKPA"/>
    <property type="match status" value="1"/>
</dbReference>
<evidence type="ECO:0000259" key="8">
    <source>
        <dbReference type="PROSITE" id="PS50059"/>
    </source>
</evidence>
<keyword evidence="7" id="KW-0732">Signal</keyword>
<reference evidence="9" key="1">
    <citation type="submission" date="2014-11" db="EMBL/GenBank/DDBJ databases">
        <authorList>
            <person name="Otto D Thomas"/>
            <person name="Naeem Raeece"/>
        </authorList>
    </citation>
    <scope>NUCLEOTIDE SEQUENCE</scope>
</reference>
<dbReference type="InterPro" id="IPR001179">
    <property type="entry name" value="PPIase_FKBP_dom"/>
</dbReference>
<feature type="region of interest" description="Disordered" evidence="6">
    <location>
        <begin position="125"/>
        <end position="148"/>
    </location>
</feature>
<evidence type="ECO:0000256" key="6">
    <source>
        <dbReference type="SAM" id="MobiDB-lite"/>
    </source>
</evidence>
<dbReference type="InterPro" id="IPR046357">
    <property type="entry name" value="PPIase_dom_sf"/>
</dbReference>
<accession>A0A0G4GUN6</accession>
<dbReference type="Gene3D" id="3.10.50.40">
    <property type="match status" value="1"/>
</dbReference>
<dbReference type="GO" id="GO:0003755">
    <property type="term" value="F:peptidyl-prolyl cis-trans isomerase activity"/>
    <property type="evidence" value="ECO:0007669"/>
    <property type="project" value="UniProtKB-KW"/>
</dbReference>